<gene>
    <name evidence="1" type="ORF">TGEB3V08_LOCUS8782</name>
</gene>
<dbReference type="AlphaFoldDB" id="A0A7R9K479"/>
<dbReference type="EMBL" id="OE843565">
    <property type="protein sequence ID" value="CAD7603428.1"/>
    <property type="molecule type" value="Genomic_DNA"/>
</dbReference>
<name>A0A7R9K479_TIMGE</name>
<protein>
    <submittedName>
        <fullName evidence="1">Uncharacterized protein</fullName>
    </submittedName>
</protein>
<accession>A0A7R9K479</accession>
<dbReference type="PANTHER" id="PTHR47272">
    <property type="entry name" value="DDE_TNP_1_7 DOMAIN-CONTAINING PROTEIN"/>
    <property type="match status" value="1"/>
</dbReference>
<proteinExistence type="predicted"/>
<reference evidence="1" key="1">
    <citation type="submission" date="2020-11" db="EMBL/GenBank/DDBJ databases">
        <authorList>
            <person name="Tran Van P."/>
        </authorList>
    </citation>
    <scope>NUCLEOTIDE SEQUENCE</scope>
</reference>
<organism evidence="1">
    <name type="scientific">Timema genevievae</name>
    <name type="common">Walking stick</name>
    <dbReference type="NCBI Taxonomy" id="629358"/>
    <lineage>
        <taxon>Eukaryota</taxon>
        <taxon>Metazoa</taxon>
        <taxon>Ecdysozoa</taxon>
        <taxon>Arthropoda</taxon>
        <taxon>Hexapoda</taxon>
        <taxon>Insecta</taxon>
        <taxon>Pterygota</taxon>
        <taxon>Neoptera</taxon>
        <taxon>Polyneoptera</taxon>
        <taxon>Phasmatodea</taxon>
        <taxon>Timematodea</taxon>
        <taxon>Timematoidea</taxon>
        <taxon>Timematidae</taxon>
        <taxon>Timema</taxon>
    </lineage>
</organism>
<sequence length="212" mass="24142">MTNLVKFVLSNCYQTRDGYVLFLKTQIYQIMKHWFHIMVVMVLNNTSMVNQFILVTKFVQEEPYQGALTGNTHSELGVGGSVVIHLCLKKKVGGPYSQLAETNSGITLLRCHDNNIVTVAFILRGSKPIGKARRQSHKEKKQIHFDQPACIFKYNCYKGGVDRLNQNILPYKVNYSIRVAPRPLPKTLKKRLCSDVQLDGFNHVIVKSMTQV</sequence>
<evidence type="ECO:0000313" key="1">
    <source>
        <dbReference type="EMBL" id="CAD7603428.1"/>
    </source>
</evidence>